<protein>
    <recommendedName>
        <fullName evidence="3">Tetratricopeptide repeat protein</fullName>
    </recommendedName>
</protein>
<dbReference type="Gene3D" id="1.25.40.10">
    <property type="entry name" value="Tetratricopeptide repeat domain"/>
    <property type="match status" value="1"/>
</dbReference>
<proteinExistence type="predicted"/>
<dbReference type="Proteomes" id="UP001497444">
    <property type="component" value="Chromosome 4"/>
</dbReference>
<name>A0ABP0X0C1_9BRYO</name>
<evidence type="ECO:0000313" key="1">
    <source>
        <dbReference type="EMBL" id="CAK9272574.1"/>
    </source>
</evidence>
<dbReference type="EMBL" id="OZ020099">
    <property type="protein sequence ID" value="CAK9272574.1"/>
    <property type="molecule type" value="Genomic_DNA"/>
</dbReference>
<reference evidence="1" key="1">
    <citation type="submission" date="2024-02" db="EMBL/GenBank/DDBJ databases">
        <authorList>
            <consortium name="ELIXIR-Norway"/>
            <consortium name="Elixir Norway"/>
        </authorList>
    </citation>
    <scope>NUCLEOTIDE SEQUENCE</scope>
</reference>
<evidence type="ECO:0000313" key="2">
    <source>
        <dbReference type="Proteomes" id="UP001497444"/>
    </source>
</evidence>
<sequence length="84" mass="9458">MIGDYEQAIEDLTKALKGYGGLDYECLKHRAYAHFKLGLEIEACQDAEMANQLGVPDYVEKDMATGEMYLGYLPVPEFLGYQLT</sequence>
<gene>
    <name evidence="1" type="ORF">CSSPJE1EN1_LOCUS18052</name>
</gene>
<dbReference type="SUPFAM" id="SSF48452">
    <property type="entry name" value="TPR-like"/>
    <property type="match status" value="1"/>
</dbReference>
<evidence type="ECO:0008006" key="3">
    <source>
        <dbReference type="Google" id="ProtNLM"/>
    </source>
</evidence>
<dbReference type="InterPro" id="IPR011990">
    <property type="entry name" value="TPR-like_helical_dom_sf"/>
</dbReference>
<accession>A0ABP0X0C1</accession>
<organism evidence="1 2">
    <name type="scientific">Sphagnum jensenii</name>
    <dbReference type="NCBI Taxonomy" id="128206"/>
    <lineage>
        <taxon>Eukaryota</taxon>
        <taxon>Viridiplantae</taxon>
        <taxon>Streptophyta</taxon>
        <taxon>Embryophyta</taxon>
        <taxon>Bryophyta</taxon>
        <taxon>Sphagnophytina</taxon>
        <taxon>Sphagnopsida</taxon>
        <taxon>Sphagnales</taxon>
        <taxon>Sphagnaceae</taxon>
        <taxon>Sphagnum</taxon>
    </lineage>
</organism>
<keyword evidence="2" id="KW-1185">Reference proteome</keyword>